<dbReference type="InterPro" id="IPR007422">
    <property type="entry name" value="Peptidase_Prp"/>
</dbReference>
<dbReference type="CDD" id="cd16332">
    <property type="entry name" value="Prp-like"/>
    <property type="match status" value="1"/>
</dbReference>
<dbReference type="GO" id="GO:0008234">
    <property type="term" value="F:cysteine-type peptidase activity"/>
    <property type="evidence" value="ECO:0007669"/>
    <property type="project" value="UniProtKB-KW"/>
</dbReference>
<sequence>MITVTVYREDNRITAFKLSGHAESGPYGYDLVCAGVSAVSIGTVNAVTELCHVPLEIEQGAEGGYLYVSIPSDTDSEIMNQVQLLFEGMLVSLKSIELEYGKFIKINTK</sequence>
<reference evidence="7 8" key="1">
    <citation type="submission" date="2018-10" db="EMBL/GenBank/DDBJ databases">
        <title>Oceanobacillus sp. YLB-02 draft genome.</title>
        <authorList>
            <person name="Yu L."/>
        </authorList>
    </citation>
    <scope>NUCLEOTIDE SEQUENCE [LARGE SCALE GENOMIC DNA]</scope>
    <source>
        <strain evidence="7 8">YLB-02</strain>
    </source>
</reference>
<name>A0A498DFJ3_9BACI</name>
<dbReference type="GO" id="GO:0006508">
    <property type="term" value="P:proteolysis"/>
    <property type="evidence" value="ECO:0007669"/>
    <property type="project" value="UniProtKB-KW"/>
</dbReference>
<evidence type="ECO:0000256" key="1">
    <source>
        <dbReference type="ARBA" id="ARBA00022517"/>
    </source>
</evidence>
<evidence type="ECO:0000256" key="3">
    <source>
        <dbReference type="ARBA" id="ARBA00022801"/>
    </source>
</evidence>
<evidence type="ECO:0000256" key="2">
    <source>
        <dbReference type="ARBA" id="ARBA00022670"/>
    </source>
</evidence>
<dbReference type="PANTHER" id="PTHR39178:SF1">
    <property type="entry name" value="RIBOSOMAL-PROCESSING CYSTEINE PROTEASE PRP"/>
    <property type="match status" value="1"/>
</dbReference>
<dbReference type="Proteomes" id="UP000270219">
    <property type="component" value="Unassembled WGS sequence"/>
</dbReference>
<protein>
    <recommendedName>
        <fullName evidence="6">Ribosomal processing cysteine protease Prp</fullName>
    </recommendedName>
</protein>
<dbReference type="SUPFAM" id="SSF118010">
    <property type="entry name" value="TM1457-like"/>
    <property type="match status" value="1"/>
</dbReference>
<comment type="caution">
    <text evidence="7">The sequence shown here is derived from an EMBL/GenBank/DDBJ whole genome shotgun (WGS) entry which is preliminary data.</text>
</comment>
<dbReference type="InterPro" id="IPR036764">
    <property type="entry name" value="Peptidase_Prp_sf"/>
</dbReference>
<keyword evidence="3" id="KW-0378">Hydrolase</keyword>
<dbReference type="NCBIfam" id="NF011126">
    <property type="entry name" value="PRK14553.1-6"/>
    <property type="match status" value="1"/>
</dbReference>
<accession>A0A498DFJ3</accession>
<gene>
    <name evidence="7" type="ORF">D8M04_01435</name>
</gene>
<evidence type="ECO:0000256" key="5">
    <source>
        <dbReference type="ARBA" id="ARBA00044503"/>
    </source>
</evidence>
<dbReference type="RefSeq" id="WP_121520685.1">
    <property type="nucleotide sequence ID" value="NZ_RCHR01000001.1"/>
</dbReference>
<keyword evidence="1" id="KW-0690">Ribosome biogenesis</keyword>
<evidence type="ECO:0000256" key="6">
    <source>
        <dbReference type="ARBA" id="ARBA00044538"/>
    </source>
</evidence>
<dbReference type="EMBL" id="RCHR01000001">
    <property type="protein sequence ID" value="RLL47968.1"/>
    <property type="molecule type" value="Genomic_DNA"/>
</dbReference>
<dbReference type="Gene3D" id="3.30.70.1490">
    <property type="entry name" value="Cysteine protease Prp"/>
    <property type="match status" value="1"/>
</dbReference>
<dbReference type="PANTHER" id="PTHR39178">
    <property type="entry name" value="HYPOTHETICAL RIBOSOME-ASSOCIATED PROTEIN"/>
    <property type="match status" value="1"/>
</dbReference>
<comment type="similarity">
    <text evidence="5">Belongs to the Prp family.</text>
</comment>
<proteinExistence type="inferred from homology"/>
<evidence type="ECO:0000313" key="7">
    <source>
        <dbReference type="EMBL" id="RLL47968.1"/>
    </source>
</evidence>
<evidence type="ECO:0000313" key="8">
    <source>
        <dbReference type="Proteomes" id="UP000270219"/>
    </source>
</evidence>
<dbReference type="OrthoDB" id="48998at2"/>
<dbReference type="GO" id="GO:0042254">
    <property type="term" value="P:ribosome biogenesis"/>
    <property type="evidence" value="ECO:0007669"/>
    <property type="project" value="UniProtKB-KW"/>
</dbReference>
<organism evidence="7 8">
    <name type="scientific">Oceanobacillus piezotolerans</name>
    <dbReference type="NCBI Taxonomy" id="2448030"/>
    <lineage>
        <taxon>Bacteria</taxon>
        <taxon>Bacillati</taxon>
        <taxon>Bacillota</taxon>
        <taxon>Bacilli</taxon>
        <taxon>Bacillales</taxon>
        <taxon>Bacillaceae</taxon>
        <taxon>Oceanobacillus</taxon>
    </lineage>
</organism>
<keyword evidence="4" id="KW-0788">Thiol protease</keyword>
<keyword evidence="2 7" id="KW-0645">Protease</keyword>
<evidence type="ECO:0000256" key="4">
    <source>
        <dbReference type="ARBA" id="ARBA00022807"/>
    </source>
</evidence>
<dbReference type="AlphaFoldDB" id="A0A498DFJ3"/>
<dbReference type="Pfam" id="PF04327">
    <property type="entry name" value="Peptidase_Prp"/>
    <property type="match status" value="1"/>
</dbReference>
<keyword evidence="8" id="KW-1185">Reference proteome</keyword>